<protein>
    <submittedName>
        <fullName evidence="1">Uncharacterized protein</fullName>
    </submittedName>
</protein>
<keyword evidence="2" id="KW-1185">Reference proteome</keyword>
<sequence>MSPKTALHLLYGAQYQEHSGTSLQHLLVLLTVKRQKLAWFEHVIRYHSLCKIVLQSTPERGRRRGRQKKS</sequence>
<evidence type="ECO:0000313" key="1">
    <source>
        <dbReference type="EMBL" id="KAH3691584.1"/>
    </source>
</evidence>
<name>A0A9D3Y448_DREPO</name>
<dbReference type="AlphaFoldDB" id="A0A9D3Y448"/>
<dbReference type="EMBL" id="JAIWYP010000033">
    <property type="protein sequence ID" value="KAH3691584.1"/>
    <property type="molecule type" value="Genomic_DNA"/>
</dbReference>
<evidence type="ECO:0000313" key="2">
    <source>
        <dbReference type="Proteomes" id="UP000828390"/>
    </source>
</evidence>
<dbReference type="Proteomes" id="UP000828390">
    <property type="component" value="Unassembled WGS sequence"/>
</dbReference>
<reference evidence="1" key="1">
    <citation type="journal article" date="2019" name="bioRxiv">
        <title>The Genome of the Zebra Mussel, Dreissena polymorpha: A Resource for Invasive Species Research.</title>
        <authorList>
            <person name="McCartney M.A."/>
            <person name="Auch B."/>
            <person name="Kono T."/>
            <person name="Mallez S."/>
            <person name="Zhang Y."/>
            <person name="Obille A."/>
            <person name="Becker A."/>
            <person name="Abrahante J.E."/>
            <person name="Garbe J."/>
            <person name="Badalamenti J.P."/>
            <person name="Herman A."/>
            <person name="Mangelson H."/>
            <person name="Liachko I."/>
            <person name="Sullivan S."/>
            <person name="Sone E.D."/>
            <person name="Koren S."/>
            <person name="Silverstein K.A.T."/>
            <person name="Beckman K.B."/>
            <person name="Gohl D.M."/>
        </authorList>
    </citation>
    <scope>NUCLEOTIDE SEQUENCE</scope>
    <source>
        <strain evidence="1">Duluth1</strain>
        <tissue evidence="1">Whole animal</tissue>
    </source>
</reference>
<comment type="caution">
    <text evidence="1">The sequence shown here is derived from an EMBL/GenBank/DDBJ whole genome shotgun (WGS) entry which is preliminary data.</text>
</comment>
<reference evidence="1" key="2">
    <citation type="submission" date="2020-11" db="EMBL/GenBank/DDBJ databases">
        <authorList>
            <person name="McCartney M.A."/>
            <person name="Auch B."/>
            <person name="Kono T."/>
            <person name="Mallez S."/>
            <person name="Becker A."/>
            <person name="Gohl D.M."/>
            <person name="Silverstein K.A.T."/>
            <person name="Koren S."/>
            <person name="Bechman K.B."/>
            <person name="Herman A."/>
            <person name="Abrahante J.E."/>
            <person name="Garbe J."/>
        </authorList>
    </citation>
    <scope>NUCLEOTIDE SEQUENCE</scope>
    <source>
        <strain evidence="1">Duluth1</strain>
        <tissue evidence="1">Whole animal</tissue>
    </source>
</reference>
<proteinExistence type="predicted"/>
<gene>
    <name evidence="1" type="ORF">DPMN_190938</name>
</gene>
<accession>A0A9D3Y448</accession>
<organism evidence="1 2">
    <name type="scientific">Dreissena polymorpha</name>
    <name type="common">Zebra mussel</name>
    <name type="synonym">Mytilus polymorpha</name>
    <dbReference type="NCBI Taxonomy" id="45954"/>
    <lineage>
        <taxon>Eukaryota</taxon>
        <taxon>Metazoa</taxon>
        <taxon>Spiralia</taxon>
        <taxon>Lophotrochozoa</taxon>
        <taxon>Mollusca</taxon>
        <taxon>Bivalvia</taxon>
        <taxon>Autobranchia</taxon>
        <taxon>Heteroconchia</taxon>
        <taxon>Euheterodonta</taxon>
        <taxon>Imparidentia</taxon>
        <taxon>Neoheterodontei</taxon>
        <taxon>Myida</taxon>
        <taxon>Dreissenoidea</taxon>
        <taxon>Dreissenidae</taxon>
        <taxon>Dreissena</taxon>
    </lineage>
</organism>